<reference evidence="2 3" key="1">
    <citation type="journal article" date="2021" name="BMC Biol.">
        <title>Horizontally acquired antibacterial genes associated with adaptive radiation of ladybird beetles.</title>
        <authorList>
            <person name="Li H.S."/>
            <person name="Tang X.F."/>
            <person name="Huang Y.H."/>
            <person name="Xu Z.Y."/>
            <person name="Chen M.L."/>
            <person name="Du X.Y."/>
            <person name="Qiu B.Y."/>
            <person name="Chen P.T."/>
            <person name="Zhang W."/>
            <person name="Slipinski A."/>
            <person name="Escalona H.E."/>
            <person name="Waterhouse R.M."/>
            <person name="Zwick A."/>
            <person name="Pang H."/>
        </authorList>
    </citation>
    <scope>NUCLEOTIDE SEQUENCE [LARGE SCALE GENOMIC DNA]</scope>
    <source>
        <strain evidence="2">SYSU2018</strain>
    </source>
</reference>
<name>A0ABD2MV20_9CUCU</name>
<sequence length="241" mass="26839">MRSHPGKTMTIYDIPGILTTGIVSFNRNLFTELHFAPAFVTDRPNPIGAGDGLIPNTSIPGDKTPPPSSSILTLESPEELEEPTNAASFVQQPMENMPQYSQALGEEQVNVITNPALLITLLLSSISNVRLSPTPSTSFQSIPVLTNQTQNVTTSTTPPLFSPEAIRPLPTAPLRKLTNRGRKTRKSAIYTDTPEKEEIRRVGFYTLNLKILCCHIPPFYSFYFRVFLVIQNDKFKTKYNK</sequence>
<accession>A0ABD2MV20</accession>
<gene>
    <name evidence="2" type="ORF">HHI36_009295</name>
</gene>
<dbReference type="AlphaFoldDB" id="A0ABD2MV20"/>
<dbReference type="Proteomes" id="UP001516400">
    <property type="component" value="Unassembled WGS sequence"/>
</dbReference>
<keyword evidence="3" id="KW-1185">Reference proteome</keyword>
<dbReference type="EMBL" id="JABFTP020000021">
    <property type="protein sequence ID" value="KAL3270239.1"/>
    <property type="molecule type" value="Genomic_DNA"/>
</dbReference>
<protein>
    <submittedName>
        <fullName evidence="2">Uncharacterized protein</fullName>
    </submittedName>
</protein>
<proteinExistence type="predicted"/>
<feature type="region of interest" description="Disordered" evidence="1">
    <location>
        <begin position="49"/>
        <end position="78"/>
    </location>
</feature>
<comment type="caution">
    <text evidence="2">The sequence shown here is derived from an EMBL/GenBank/DDBJ whole genome shotgun (WGS) entry which is preliminary data.</text>
</comment>
<evidence type="ECO:0000313" key="2">
    <source>
        <dbReference type="EMBL" id="KAL3270239.1"/>
    </source>
</evidence>
<evidence type="ECO:0000313" key="3">
    <source>
        <dbReference type="Proteomes" id="UP001516400"/>
    </source>
</evidence>
<organism evidence="2 3">
    <name type="scientific">Cryptolaemus montrouzieri</name>
    <dbReference type="NCBI Taxonomy" id="559131"/>
    <lineage>
        <taxon>Eukaryota</taxon>
        <taxon>Metazoa</taxon>
        <taxon>Ecdysozoa</taxon>
        <taxon>Arthropoda</taxon>
        <taxon>Hexapoda</taxon>
        <taxon>Insecta</taxon>
        <taxon>Pterygota</taxon>
        <taxon>Neoptera</taxon>
        <taxon>Endopterygota</taxon>
        <taxon>Coleoptera</taxon>
        <taxon>Polyphaga</taxon>
        <taxon>Cucujiformia</taxon>
        <taxon>Coccinelloidea</taxon>
        <taxon>Coccinellidae</taxon>
        <taxon>Scymninae</taxon>
        <taxon>Scymnini</taxon>
        <taxon>Cryptolaemus</taxon>
    </lineage>
</organism>
<evidence type="ECO:0000256" key="1">
    <source>
        <dbReference type="SAM" id="MobiDB-lite"/>
    </source>
</evidence>